<dbReference type="Gene3D" id="3.10.20.30">
    <property type="match status" value="1"/>
</dbReference>
<evidence type="ECO:0000259" key="6">
    <source>
        <dbReference type="PROSITE" id="PS51831"/>
    </source>
</evidence>
<dbReference type="CDD" id="cd00077">
    <property type="entry name" value="HDc"/>
    <property type="match status" value="1"/>
</dbReference>
<dbReference type="EC" id="2.7.6.5" evidence="2"/>
<dbReference type="InterPro" id="IPR002912">
    <property type="entry name" value="ACT_dom"/>
</dbReference>
<dbReference type="Pfam" id="PF19296">
    <property type="entry name" value="RelA_AH_RIS"/>
    <property type="match status" value="1"/>
</dbReference>
<dbReference type="InterPro" id="IPR045865">
    <property type="entry name" value="ACT-like_dom_sf"/>
</dbReference>
<comment type="pathway">
    <text evidence="1">Purine metabolism; ppGpp biosynthesis; ppGpp from GTP: step 1/2.</text>
</comment>
<name>A0ABR7F1J1_9FIRM</name>
<evidence type="ECO:0000313" key="9">
    <source>
        <dbReference type="Proteomes" id="UP000597877"/>
    </source>
</evidence>
<dbReference type="PANTHER" id="PTHR21262">
    <property type="entry name" value="GUANOSINE-3',5'-BIS DIPHOSPHATE 3'-PYROPHOSPHOHYDROLASE"/>
    <property type="match status" value="1"/>
</dbReference>
<dbReference type="InterPro" id="IPR007685">
    <property type="entry name" value="RelA_SpoT"/>
</dbReference>
<comment type="caution">
    <text evidence="8">The sequence shown here is derived from an EMBL/GenBank/DDBJ whole genome shotgun (WGS) entry which is preliminary data.</text>
</comment>
<dbReference type="InterPro" id="IPR043519">
    <property type="entry name" value="NT_sf"/>
</dbReference>
<dbReference type="SMART" id="SM00471">
    <property type="entry name" value="HDc"/>
    <property type="match status" value="1"/>
</dbReference>
<evidence type="ECO:0000259" key="7">
    <source>
        <dbReference type="PROSITE" id="PS51880"/>
    </source>
</evidence>
<comment type="catalytic activity">
    <reaction evidence="3">
        <text>GTP + ATP = guanosine 3'-diphosphate 5'-triphosphate + AMP</text>
        <dbReference type="Rhea" id="RHEA:22088"/>
        <dbReference type="ChEBI" id="CHEBI:30616"/>
        <dbReference type="ChEBI" id="CHEBI:37565"/>
        <dbReference type="ChEBI" id="CHEBI:142410"/>
        <dbReference type="ChEBI" id="CHEBI:456215"/>
        <dbReference type="EC" id="2.7.6.5"/>
    </reaction>
</comment>
<evidence type="ECO:0000313" key="8">
    <source>
        <dbReference type="EMBL" id="MBC5667479.1"/>
    </source>
</evidence>
<dbReference type="NCBIfam" id="TIGR00691">
    <property type="entry name" value="spoT_relA"/>
    <property type="match status" value="1"/>
</dbReference>
<dbReference type="Pfam" id="PF13328">
    <property type="entry name" value="HD_4"/>
    <property type="match status" value="1"/>
</dbReference>
<evidence type="ECO:0000256" key="1">
    <source>
        <dbReference type="ARBA" id="ARBA00004976"/>
    </source>
</evidence>
<dbReference type="SUPFAM" id="SSF55021">
    <property type="entry name" value="ACT-like"/>
    <property type="match status" value="1"/>
</dbReference>
<dbReference type="CDD" id="cd01668">
    <property type="entry name" value="TGS_RSH"/>
    <property type="match status" value="1"/>
</dbReference>
<dbReference type="CDD" id="cd05399">
    <property type="entry name" value="NT_Rel-Spo_like"/>
    <property type="match status" value="1"/>
</dbReference>
<dbReference type="InterPro" id="IPR003607">
    <property type="entry name" value="HD/PDEase_dom"/>
</dbReference>
<dbReference type="Pfam" id="PF13291">
    <property type="entry name" value="ACT_4"/>
    <property type="match status" value="1"/>
</dbReference>
<organism evidence="8 9">
    <name type="scientific">Eubacterium segne</name>
    <dbReference type="NCBI Taxonomy" id="2763045"/>
    <lineage>
        <taxon>Bacteria</taxon>
        <taxon>Bacillati</taxon>
        <taxon>Bacillota</taxon>
        <taxon>Clostridia</taxon>
        <taxon>Eubacteriales</taxon>
        <taxon>Eubacteriaceae</taxon>
        <taxon>Eubacterium</taxon>
    </lineage>
</organism>
<dbReference type="PANTHER" id="PTHR21262:SF31">
    <property type="entry name" value="GTP PYROPHOSPHOKINASE"/>
    <property type="match status" value="1"/>
</dbReference>
<gene>
    <name evidence="8" type="ORF">H8S00_05710</name>
</gene>
<dbReference type="InterPro" id="IPR045600">
    <property type="entry name" value="RelA/SpoT_AH_RIS"/>
</dbReference>
<sequence>MKGNNMNNVKIENHGVIPKEEEQATPEELYGRLIDKIKHYHPSADELHMIEKAYNFAKNFHGDQKRKSGEPYIIHPLHTALILADLELDKESIMAGLLHDVMEDTSATREIMIKEFGEEVTDLVDGVTKLTRLDYDTDKVEEQAENLRKMFLAMAKDIRVILIKLADRLHNMRTLQYMTPEKQKEKSRETMDIYAPIADRLGISKIKIELDDLALRYLEPEKYKELVEGVHERLEHREEFMSNLIAEVAGYIEKAGIKATIDGRVKHYFSIYKKMTMQHKTLDQIYDVFAVRIIVDSVMECYGALGIIHEKYTPVPGRFKDYIAMPKQNMYQSLHTTLIGPNGQPFEIQIRTYEMHKTAEYGIAAHWKYKENITGEGDNEEQKISWLRQILEWQRDLSDNKEFLNLLKDDLNMFSERVYCFTPNGDVKNLPNGSTPIDFAYSIHSAVGNKMVGARVNGKMVNIDYKIQNGDRVEVVTSNNSTGPSMDWLKIVKSTQAKNKINQWFKQQNKEENIVKGRELIEKYCKSKGIVMSEIFKPEYMDKVRLKYSYKEWDSLVASIGHGGLKEGQIVNKLLDEYNKDHKIEITDEDVLNEANGNKQGTKHNSSKSGIIVEGMNDVAVRFSKCCSPVPGDEIVGFVTRGRGVSIHRTDCVNIINLPDIERGRLIEASWAADESEQDGKYMTEIVIYAHNRVGILTDLSKIFTERNIDVNSINSRTSKSDIATISMTFAIQGTDELNSLIAKIRTIDSIIDIERTSS</sequence>
<evidence type="ECO:0000256" key="2">
    <source>
        <dbReference type="ARBA" id="ARBA00013251"/>
    </source>
</evidence>
<dbReference type="Gene3D" id="1.10.3210.10">
    <property type="entry name" value="Hypothetical protein af1432"/>
    <property type="match status" value="1"/>
</dbReference>
<dbReference type="Proteomes" id="UP000597877">
    <property type="component" value="Unassembled WGS sequence"/>
</dbReference>
<dbReference type="Gene3D" id="3.30.460.10">
    <property type="entry name" value="Beta Polymerase, domain 2"/>
    <property type="match status" value="1"/>
</dbReference>
<dbReference type="InterPro" id="IPR004811">
    <property type="entry name" value="RelA/Spo_fam"/>
</dbReference>
<dbReference type="InterPro" id="IPR006674">
    <property type="entry name" value="HD_domain"/>
</dbReference>
<dbReference type="SUPFAM" id="SSF109604">
    <property type="entry name" value="HD-domain/PDEase-like"/>
    <property type="match status" value="1"/>
</dbReference>
<dbReference type="PROSITE" id="PS51880">
    <property type="entry name" value="TGS"/>
    <property type="match status" value="1"/>
</dbReference>
<dbReference type="InterPro" id="IPR004095">
    <property type="entry name" value="TGS"/>
</dbReference>
<dbReference type="PROSITE" id="PS51671">
    <property type="entry name" value="ACT"/>
    <property type="match status" value="1"/>
</dbReference>
<dbReference type="InterPro" id="IPR033655">
    <property type="entry name" value="TGS_RelA/SpoT"/>
</dbReference>
<evidence type="ECO:0000256" key="3">
    <source>
        <dbReference type="ARBA" id="ARBA00048244"/>
    </source>
</evidence>
<keyword evidence="9" id="KW-1185">Reference proteome</keyword>
<protein>
    <recommendedName>
        <fullName evidence="2">GTP diphosphokinase</fullName>
        <ecNumber evidence="2">2.7.6.5</ecNumber>
    </recommendedName>
</protein>
<comment type="function">
    <text evidence="4">In eubacteria ppGpp (guanosine 3'-diphosphate 5'-diphosphate) is a mediator of the stringent response that coordinates a variety of cellular activities in response to changes in nutritional abundance.</text>
</comment>
<dbReference type="InterPro" id="IPR012676">
    <property type="entry name" value="TGS-like"/>
</dbReference>
<dbReference type="Pfam" id="PF02824">
    <property type="entry name" value="TGS"/>
    <property type="match status" value="1"/>
</dbReference>
<dbReference type="Pfam" id="PF04607">
    <property type="entry name" value="RelA_SpoT"/>
    <property type="match status" value="1"/>
</dbReference>
<dbReference type="PROSITE" id="PS51831">
    <property type="entry name" value="HD"/>
    <property type="match status" value="1"/>
</dbReference>
<reference evidence="8 9" key="1">
    <citation type="submission" date="2020-08" db="EMBL/GenBank/DDBJ databases">
        <title>Genome public.</title>
        <authorList>
            <person name="Liu C."/>
            <person name="Sun Q."/>
        </authorList>
    </citation>
    <scope>NUCLEOTIDE SEQUENCE [LARGE SCALE GENOMIC DNA]</scope>
    <source>
        <strain evidence="8 9">BX4</strain>
    </source>
</reference>
<dbReference type="InterPro" id="IPR012675">
    <property type="entry name" value="Beta-grasp_dom_sf"/>
</dbReference>
<dbReference type="EMBL" id="JACOOZ010000003">
    <property type="protein sequence ID" value="MBC5667479.1"/>
    <property type="molecule type" value="Genomic_DNA"/>
</dbReference>
<dbReference type="SMART" id="SM00954">
    <property type="entry name" value="RelA_SpoT"/>
    <property type="match status" value="1"/>
</dbReference>
<proteinExistence type="inferred from homology"/>
<evidence type="ECO:0000256" key="4">
    <source>
        <dbReference type="RuleBase" id="RU003847"/>
    </source>
</evidence>
<evidence type="ECO:0000259" key="5">
    <source>
        <dbReference type="PROSITE" id="PS51671"/>
    </source>
</evidence>
<dbReference type="Gene3D" id="3.30.70.260">
    <property type="match status" value="1"/>
</dbReference>
<dbReference type="CDD" id="cd04876">
    <property type="entry name" value="ACT_RelA-SpoT"/>
    <property type="match status" value="1"/>
</dbReference>
<accession>A0ABR7F1J1</accession>
<feature type="domain" description="TGS" evidence="7">
    <location>
        <begin position="410"/>
        <end position="477"/>
    </location>
</feature>
<dbReference type="SUPFAM" id="SSF81271">
    <property type="entry name" value="TGS-like"/>
    <property type="match status" value="1"/>
</dbReference>
<comment type="similarity">
    <text evidence="4">Belongs to the relA/spoT family.</text>
</comment>
<feature type="domain" description="HD" evidence="6">
    <location>
        <begin position="72"/>
        <end position="172"/>
    </location>
</feature>
<dbReference type="SUPFAM" id="SSF81301">
    <property type="entry name" value="Nucleotidyltransferase"/>
    <property type="match status" value="1"/>
</dbReference>
<feature type="domain" description="ACT" evidence="5">
    <location>
        <begin position="685"/>
        <end position="759"/>
    </location>
</feature>